<keyword evidence="2" id="KW-1133">Transmembrane helix</keyword>
<keyword evidence="2" id="KW-0472">Membrane</keyword>
<accession>A0ABR4C0F5</accession>
<dbReference type="EMBL" id="JAZHXI010000017">
    <property type="protein sequence ID" value="KAL2062483.1"/>
    <property type="molecule type" value="Genomic_DNA"/>
</dbReference>
<feature type="compositionally biased region" description="Low complexity" evidence="1">
    <location>
        <begin position="153"/>
        <end position="172"/>
    </location>
</feature>
<proteinExistence type="predicted"/>
<keyword evidence="4" id="KW-1185">Reference proteome</keyword>
<organism evidence="3 4">
    <name type="scientific">Oculimacula yallundae</name>
    <dbReference type="NCBI Taxonomy" id="86028"/>
    <lineage>
        <taxon>Eukaryota</taxon>
        <taxon>Fungi</taxon>
        <taxon>Dikarya</taxon>
        <taxon>Ascomycota</taxon>
        <taxon>Pezizomycotina</taxon>
        <taxon>Leotiomycetes</taxon>
        <taxon>Helotiales</taxon>
        <taxon>Ploettnerulaceae</taxon>
        <taxon>Oculimacula</taxon>
    </lineage>
</organism>
<evidence type="ECO:0000313" key="4">
    <source>
        <dbReference type="Proteomes" id="UP001595075"/>
    </source>
</evidence>
<feature type="compositionally biased region" description="Low complexity" evidence="1">
    <location>
        <begin position="183"/>
        <end position="212"/>
    </location>
</feature>
<evidence type="ECO:0000256" key="2">
    <source>
        <dbReference type="SAM" id="Phobius"/>
    </source>
</evidence>
<feature type="region of interest" description="Disordered" evidence="1">
    <location>
        <begin position="153"/>
        <end position="219"/>
    </location>
</feature>
<evidence type="ECO:0000256" key="1">
    <source>
        <dbReference type="SAM" id="MobiDB-lite"/>
    </source>
</evidence>
<comment type="caution">
    <text evidence="3">The sequence shown here is derived from an EMBL/GenBank/DDBJ whole genome shotgun (WGS) entry which is preliminary data.</text>
</comment>
<protein>
    <submittedName>
        <fullName evidence="3">Uncharacterized protein</fullName>
    </submittedName>
</protein>
<evidence type="ECO:0000313" key="3">
    <source>
        <dbReference type="EMBL" id="KAL2062483.1"/>
    </source>
</evidence>
<dbReference type="Proteomes" id="UP001595075">
    <property type="component" value="Unassembled WGS sequence"/>
</dbReference>
<dbReference type="PANTHER" id="PTHR16861">
    <property type="entry name" value="GLYCOPROTEIN 38"/>
    <property type="match status" value="1"/>
</dbReference>
<sequence length="364" mass="38936">MKDILTTKGVLSRAEVVTNLFLNPPRTGANGPDNSEWTLGTQQQLRWRTNITNYDLMLYQQLVCSDNNCANGPVLIKDNLKNDVLSFNWRVSVGSLSLSPTNTFFLVIRDVENEANQFQSSFLNFTGGPETPANTAPPVKASPTTVVVISTVSPSASPTTSSSSNTASNVSSEKPSASPTPPVTVTVPGQIPTTTPTSASTPASTPTPTTSALPPPSNGNLSSQAKLGVIIGIITAVALTICIGCYLGRRRKIRSKKLPVDSFKPQDSSPPVQLSELQVPGWGDQNAIPLPFTPRELHANGKFDSFKGVRELDAWSAPGELGDGNLDNFQGVRELEAWSAPGELGDGRRSRIKSEVYELGPRYT</sequence>
<feature type="transmembrane region" description="Helical" evidence="2">
    <location>
        <begin position="227"/>
        <end position="247"/>
    </location>
</feature>
<reference evidence="3 4" key="1">
    <citation type="journal article" date="2024" name="Commun. Biol.">
        <title>Comparative genomic analysis of thermophilic fungi reveals convergent evolutionary adaptations and gene losses.</title>
        <authorList>
            <person name="Steindorff A.S."/>
            <person name="Aguilar-Pontes M.V."/>
            <person name="Robinson A.J."/>
            <person name="Andreopoulos B."/>
            <person name="LaButti K."/>
            <person name="Kuo A."/>
            <person name="Mondo S."/>
            <person name="Riley R."/>
            <person name="Otillar R."/>
            <person name="Haridas S."/>
            <person name="Lipzen A."/>
            <person name="Grimwood J."/>
            <person name="Schmutz J."/>
            <person name="Clum A."/>
            <person name="Reid I.D."/>
            <person name="Moisan M.C."/>
            <person name="Butler G."/>
            <person name="Nguyen T.T.M."/>
            <person name="Dewar K."/>
            <person name="Conant G."/>
            <person name="Drula E."/>
            <person name="Henrissat B."/>
            <person name="Hansel C."/>
            <person name="Singer S."/>
            <person name="Hutchinson M.I."/>
            <person name="de Vries R.P."/>
            <person name="Natvig D.O."/>
            <person name="Powell A.J."/>
            <person name="Tsang A."/>
            <person name="Grigoriev I.V."/>
        </authorList>
    </citation>
    <scope>NUCLEOTIDE SEQUENCE [LARGE SCALE GENOMIC DNA]</scope>
    <source>
        <strain evidence="3 4">CBS 494.80</strain>
    </source>
</reference>
<keyword evidence="2" id="KW-0812">Transmembrane</keyword>
<dbReference type="PANTHER" id="PTHR16861:SF4">
    <property type="entry name" value="SH3 DOMAIN PROTEIN (AFU_ORTHOLOGUE AFUA_1G13610)"/>
    <property type="match status" value="1"/>
</dbReference>
<gene>
    <name evidence="3" type="ORF">VTL71DRAFT_6749</name>
</gene>
<name>A0ABR4C0F5_9HELO</name>